<dbReference type="EMBL" id="JANCLT010000011">
    <property type="protein sequence ID" value="MCP8970442.1"/>
    <property type="molecule type" value="Genomic_DNA"/>
</dbReference>
<accession>A0AA41X7X1</accession>
<sequence length="296" mass="32736">MAKPSKKVLISALAVFILGGGGGAYYYVTQPAAKAAAKEEAGKETTSQGAEKEASSKHLLLNRTAVSVPLIEKNGKMYVSLTDLAPLLDGKLNTDNHTYTLQLSKPVTYTEEEGLLQNKKLYIPMESVSKFGGIYYDMGDGQYVDYALKRVERIGEYQQGQISRPYASLAAYEEAAKALLALPDQELLKKPAIVYYRYEELPKGGKRSHYGTYLPVQVRGMTFLLSVSADAVWNKGKWKATYHAMSWQRGTGGELSPVDGEWSGLQFTEDVPKLPIDTIVKEMGRTEQKEEKKAES</sequence>
<organism evidence="1 2">
    <name type="scientific">Ectobacillus ponti</name>
    <dbReference type="NCBI Taxonomy" id="2961894"/>
    <lineage>
        <taxon>Bacteria</taxon>
        <taxon>Bacillati</taxon>
        <taxon>Bacillota</taxon>
        <taxon>Bacilli</taxon>
        <taxon>Bacillales</taxon>
        <taxon>Bacillaceae</taxon>
        <taxon>Ectobacillus</taxon>
    </lineage>
</organism>
<protein>
    <submittedName>
        <fullName evidence="1">Uncharacterized protein</fullName>
    </submittedName>
</protein>
<dbReference type="RefSeq" id="WP_254760359.1">
    <property type="nucleotide sequence ID" value="NZ_JANCLT010000011.1"/>
</dbReference>
<evidence type="ECO:0000313" key="1">
    <source>
        <dbReference type="EMBL" id="MCP8970442.1"/>
    </source>
</evidence>
<reference evidence="1" key="1">
    <citation type="submission" date="2022-07" db="EMBL/GenBank/DDBJ databases">
        <authorList>
            <person name="Li W.-J."/>
            <person name="Deng Q.-Q."/>
        </authorList>
    </citation>
    <scope>NUCLEOTIDE SEQUENCE</scope>
    <source>
        <strain evidence="1">SYSU M60031</strain>
    </source>
</reference>
<keyword evidence="2" id="KW-1185">Reference proteome</keyword>
<evidence type="ECO:0000313" key="2">
    <source>
        <dbReference type="Proteomes" id="UP001156102"/>
    </source>
</evidence>
<proteinExistence type="predicted"/>
<name>A0AA41X7X1_9BACI</name>
<dbReference type="AlphaFoldDB" id="A0AA41X7X1"/>
<comment type="caution">
    <text evidence="1">The sequence shown here is derived from an EMBL/GenBank/DDBJ whole genome shotgun (WGS) entry which is preliminary data.</text>
</comment>
<gene>
    <name evidence="1" type="ORF">NK662_18145</name>
</gene>
<dbReference type="Proteomes" id="UP001156102">
    <property type="component" value="Unassembled WGS sequence"/>
</dbReference>